<evidence type="ECO:0008006" key="3">
    <source>
        <dbReference type="Google" id="ProtNLM"/>
    </source>
</evidence>
<reference evidence="2" key="1">
    <citation type="submission" date="2015-11" db="EMBL/GenBank/DDBJ databases">
        <title>De novo transcriptome assembly of four potential Pierce s Disease insect vectors from Arizona vineyards.</title>
        <authorList>
            <person name="Tassone E.E."/>
        </authorList>
    </citation>
    <scope>NUCLEOTIDE SEQUENCE</scope>
</reference>
<feature type="non-terminal residue" evidence="2">
    <location>
        <position position="180"/>
    </location>
</feature>
<dbReference type="InterPro" id="IPR036875">
    <property type="entry name" value="Znf_CCHC_sf"/>
</dbReference>
<dbReference type="GO" id="GO:0008270">
    <property type="term" value="F:zinc ion binding"/>
    <property type="evidence" value="ECO:0007669"/>
    <property type="project" value="InterPro"/>
</dbReference>
<dbReference type="AlphaFoldDB" id="A0A1B6HFN3"/>
<evidence type="ECO:0000256" key="1">
    <source>
        <dbReference type="SAM" id="MobiDB-lite"/>
    </source>
</evidence>
<name>A0A1B6HFN3_9HEMI</name>
<dbReference type="PANTHER" id="PTHR47331">
    <property type="entry name" value="PHD-TYPE DOMAIN-CONTAINING PROTEIN"/>
    <property type="match status" value="1"/>
</dbReference>
<feature type="non-terminal residue" evidence="2">
    <location>
        <position position="1"/>
    </location>
</feature>
<dbReference type="EMBL" id="GECU01034152">
    <property type="protein sequence ID" value="JAS73554.1"/>
    <property type="molecule type" value="Transcribed_RNA"/>
</dbReference>
<dbReference type="GO" id="GO:0003676">
    <property type="term" value="F:nucleic acid binding"/>
    <property type="evidence" value="ECO:0007669"/>
    <property type="project" value="InterPro"/>
</dbReference>
<protein>
    <recommendedName>
        <fullName evidence="3">CCHC-type domain-containing protein</fullName>
    </recommendedName>
</protein>
<sequence length="180" mass="20177">KNIRTFLNLFHEHTQSLKALNNDITSNNPLLSALLLHKIDNRMVTRLEQFRKKEELHTLPSVEQIIEFLNLECSHIEDSSLHDNIVDPKNASSSYFGSKPGVDKPKSSLKNVSLSAASSPPSSAYKQGPSCFYCHQSGHKIYGCPSFGKKTPQERHGIIKQHNRCSSCLGTQRLSECQSK</sequence>
<dbReference type="SUPFAM" id="SSF57756">
    <property type="entry name" value="Retrovirus zinc finger-like domains"/>
    <property type="match status" value="1"/>
</dbReference>
<feature type="compositionally biased region" description="Low complexity" evidence="1">
    <location>
        <begin position="113"/>
        <end position="124"/>
    </location>
</feature>
<proteinExistence type="predicted"/>
<evidence type="ECO:0000313" key="2">
    <source>
        <dbReference type="EMBL" id="JAS73554.1"/>
    </source>
</evidence>
<feature type="region of interest" description="Disordered" evidence="1">
    <location>
        <begin position="96"/>
        <end position="126"/>
    </location>
</feature>
<accession>A0A1B6HFN3</accession>
<organism evidence="2">
    <name type="scientific">Homalodisca liturata</name>
    <dbReference type="NCBI Taxonomy" id="320908"/>
    <lineage>
        <taxon>Eukaryota</taxon>
        <taxon>Metazoa</taxon>
        <taxon>Ecdysozoa</taxon>
        <taxon>Arthropoda</taxon>
        <taxon>Hexapoda</taxon>
        <taxon>Insecta</taxon>
        <taxon>Pterygota</taxon>
        <taxon>Neoptera</taxon>
        <taxon>Paraneoptera</taxon>
        <taxon>Hemiptera</taxon>
        <taxon>Auchenorrhyncha</taxon>
        <taxon>Membracoidea</taxon>
        <taxon>Cicadellidae</taxon>
        <taxon>Cicadellinae</taxon>
        <taxon>Proconiini</taxon>
        <taxon>Homalodisca</taxon>
    </lineage>
</organism>
<gene>
    <name evidence="2" type="ORF">g.909</name>
</gene>